<organism evidence="8 9">
    <name type="scientific">Terrimonas ginsenosidimutans</name>
    <dbReference type="NCBI Taxonomy" id="2908004"/>
    <lineage>
        <taxon>Bacteria</taxon>
        <taxon>Pseudomonadati</taxon>
        <taxon>Bacteroidota</taxon>
        <taxon>Chitinophagia</taxon>
        <taxon>Chitinophagales</taxon>
        <taxon>Chitinophagaceae</taxon>
        <taxon>Terrimonas</taxon>
    </lineage>
</organism>
<dbReference type="Pfam" id="PF00072">
    <property type="entry name" value="Response_reg"/>
    <property type="match status" value="1"/>
</dbReference>
<dbReference type="InterPro" id="IPR000792">
    <property type="entry name" value="Tscrpt_reg_LuxR_C"/>
</dbReference>
<protein>
    <submittedName>
        <fullName evidence="8">Response regulator transcription factor</fullName>
    </submittedName>
</protein>
<name>A0ABS9KLB4_9BACT</name>
<evidence type="ECO:0000256" key="3">
    <source>
        <dbReference type="ARBA" id="ARBA00023125"/>
    </source>
</evidence>
<dbReference type="SMART" id="SM00421">
    <property type="entry name" value="HTH_LUXR"/>
    <property type="match status" value="1"/>
</dbReference>
<dbReference type="PROSITE" id="PS50110">
    <property type="entry name" value="RESPONSE_REGULATORY"/>
    <property type="match status" value="1"/>
</dbReference>
<keyword evidence="9" id="KW-1185">Reference proteome</keyword>
<feature type="modified residue" description="4-aspartylphosphate" evidence="5">
    <location>
        <position position="54"/>
    </location>
</feature>
<dbReference type="Gene3D" id="3.40.50.2300">
    <property type="match status" value="1"/>
</dbReference>
<dbReference type="InterPro" id="IPR039420">
    <property type="entry name" value="WalR-like"/>
</dbReference>
<dbReference type="Pfam" id="PF00196">
    <property type="entry name" value="GerE"/>
    <property type="match status" value="1"/>
</dbReference>
<dbReference type="InterPro" id="IPR001789">
    <property type="entry name" value="Sig_transdc_resp-reg_receiver"/>
</dbReference>
<proteinExistence type="predicted"/>
<dbReference type="SUPFAM" id="SSF52172">
    <property type="entry name" value="CheY-like"/>
    <property type="match status" value="1"/>
</dbReference>
<dbReference type="CDD" id="cd17535">
    <property type="entry name" value="REC_NarL-like"/>
    <property type="match status" value="1"/>
</dbReference>
<evidence type="ECO:0000313" key="9">
    <source>
        <dbReference type="Proteomes" id="UP001165367"/>
    </source>
</evidence>
<dbReference type="SMART" id="SM00448">
    <property type="entry name" value="REC"/>
    <property type="match status" value="1"/>
</dbReference>
<dbReference type="EMBL" id="JAKLTR010000001">
    <property type="protein sequence ID" value="MCG2613117.1"/>
    <property type="molecule type" value="Genomic_DNA"/>
</dbReference>
<evidence type="ECO:0000256" key="1">
    <source>
        <dbReference type="ARBA" id="ARBA00022553"/>
    </source>
</evidence>
<dbReference type="InterPro" id="IPR016032">
    <property type="entry name" value="Sig_transdc_resp-reg_C-effctor"/>
</dbReference>
<evidence type="ECO:0000313" key="8">
    <source>
        <dbReference type="EMBL" id="MCG2613117.1"/>
    </source>
</evidence>
<keyword evidence="1 5" id="KW-0597">Phosphoprotein</keyword>
<feature type="domain" description="Response regulatory" evidence="7">
    <location>
        <begin position="3"/>
        <end position="119"/>
    </location>
</feature>
<accession>A0ABS9KLB4</accession>
<evidence type="ECO:0000259" key="7">
    <source>
        <dbReference type="PROSITE" id="PS50110"/>
    </source>
</evidence>
<dbReference type="InterPro" id="IPR058245">
    <property type="entry name" value="NreC/VraR/RcsB-like_REC"/>
</dbReference>
<keyword evidence="3" id="KW-0238">DNA-binding</keyword>
<evidence type="ECO:0000256" key="2">
    <source>
        <dbReference type="ARBA" id="ARBA00023015"/>
    </source>
</evidence>
<dbReference type="PANTHER" id="PTHR43214:SF41">
    <property type="entry name" value="NITRATE_NITRITE RESPONSE REGULATOR PROTEIN NARP"/>
    <property type="match status" value="1"/>
</dbReference>
<dbReference type="SUPFAM" id="SSF46894">
    <property type="entry name" value="C-terminal effector domain of the bipartite response regulators"/>
    <property type="match status" value="1"/>
</dbReference>
<dbReference type="CDD" id="cd06170">
    <property type="entry name" value="LuxR_C_like"/>
    <property type="match status" value="1"/>
</dbReference>
<keyword evidence="4" id="KW-0804">Transcription</keyword>
<dbReference type="PROSITE" id="PS00622">
    <property type="entry name" value="HTH_LUXR_1"/>
    <property type="match status" value="1"/>
</dbReference>
<dbReference type="PANTHER" id="PTHR43214">
    <property type="entry name" value="TWO-COMPONENT RESPONSE REGULATOR"/>
    <property type="match status" value="1"/>
</dbReference>
<dbReference type="PRINTS" id="PR00038">
    <property type="entry name" value="HTHLUXR"/>
</dbReference>
<evidence type="ECO:0000256" key="5">
    <source>
        <dbReference type="PROSITE-ProRule" id="PRU00169"/>
    </source>
</evidence>
<evidence type="ECO:0000259" key="6">
    <source>
        <dbReference type="PROSITE" id="PS50043"/>
    </source>
</evidence>
<feature type="domain" description="HTH luxR-type" evidence="6">
    <location>
        <begin position="142"/>
        <end position="207"/>
    </location>
</feature>
<dbReference type="RefSeq" id="WP_237868342.1">
    <property type="nucleotide sequence ID" value="NZ_JAKLTR010000001.1"/>
</dbReference>
<keyword evidence="2" id="KW-0805">Transcription regulation</keyword>
<dbReference type="PROSITE" id="PS50043">
    <property type="entry name" value="HTH_LUXR_2"/>
    <property type="match status" value="1"/>
</dbReference>
<dbReference type="Proteomes" id="UP001165367">
    <property type="component" value="Unassembled WGS sequence"/>
</dbReference>
<comment type="caution">
    <text evidence="8">The sequence shown here is derived from an EMBL/GenBank/DDBJ whole genome shotgun (WGS) entry which is preliminary data.</text>
</comment>
<dbReference type="InterPro" id="IPR011006">
    <property type="entry name" value="CheY-like_superfamily"/>
</dbReference>
<sequence length="209" mass="22856">MLNILIADDHAVVRKGLKQILLEEYPSANVGEVADAETLVAQVMNNGWDIVICDMNMPGRSGLDALSQLKQVAPNVPVLIMSMYPEDQYALRVLKAGAAGYLGKETIHDDIIKAVQTVLLGKKFITPTVAERLANAYRDDSGQQPHELLSDREFDVFKLLAAGKSVSEIAGQLSLSSTTVSTYRARIIEKMNLRSNAALTRYAIEKGII</sequence>
<evidence type="ECO:0000256" key="4">
    <source>
        <dbReference type="ARBA" id="ARBA00023163"/>
    </source>
</evidence>
<reference evidence="8" key="1">
    <citation type="submission" date="2022-01" db="EMBL/GenBank/DDBJ databases">
        <authorList>
            <person name="Jo J.-H."/>
            <person name="Im W.-T."/>
        </authorList>
    </citation>
    <scope>NUCLEOTIDE SEQUENCE</scope>
    <source>
        <strain evidence="8">NA20</strain>
    </source>
</reference>
<gene>
    <name evidence="8" type="ORF">LZZ85_02460</name>
</gene>